<gene>
    <name evidence="10" type="ORF">NPIL_248021</name>
</gene>
<keyword evidence="6" id="KW-0804">Transcription</keyword>
<dbReference type="GO" id="GO:0005654">
    <property type="term" value="C:nucleoplasm"/>
    <property type="evidence" value="ECO:0007669"/>
    <property type="project" value="TreeGrafter"/>
</dbReference>
<evidence type="ECO:0000256" key="9">
    <source>
        <dbReference type="SAM" id="MobiDB-lite"/>
    </source>
</evidence>
<comment type="caution">
    <text evidence="10">The sequence shown here is derived from an EMBL/GenBank/DDBJ whole genome shotgun (WGS) entry which is preliminary data.</text>
</comment>
<keyword evidence="7" id="KW-0539">Nucleus</keyword>
<reference evidence="10" key="1">
    <citation type="submission" date="2020-08" db="EMBL/GenBank/DDBJ databases">
        <title>Multicomponent nature underlies the extraordinary mechanical properties of spider dragline silk.</title>
        <authorList>
            <person name="Kono N."/>
            <person name="Nakamura H."/>
            <person name="Mori M."/>
            <person name="Yoshida Y."/>
            <person name="Ohtoshi R."/>
            <person name="Malay A.D."/>
            <person name="Moran D.A.P."/>
            <person name="Tomita M."/>
            <person name="Numata K."/>
            <person name="Arakawa K."/>
        </authorList>
    </citation>
    <scope>NUCLEOTIDE SEQUENCE</scope>
</reference>
<keyword evidence="3" id="KW-0678">Repressor</keyword>
<evidence type="ECO:0000256" key="7">
    <source>
        <dbReference type="ARBA" id="ARBA00023242"/>
    </source>
</evidence>
<evidence type="ECO:0000256" key="4">
    <source>
        <dbReference type="ARBA" id="ARBA00023015"/>
    </source>
</evidence>
<sequence>MNAISPGNNKKENSTENKEECIKRCNFDDTQSAATDCNGKNDSKGCQKTESEMNSKRSKGKKNKRRSGGKRHRGSRFRKNCKPYYGLTRDEKEKIDKRNLRQTRRRRVKMRKSGMPLAPLNTTQFIVNDKKCVDNYYDESSHSDSEYAPDFNKMWLDVLFERFQELSVEDLVSRYISTEDEIENMQIEKGKKHFEQSTKIEIFREEIRNLKEKNDELIRVNDELYKLLESRGYLFEESKSDGNQQLQNVLSLNS</sequence>
<dbReference type="GO" id="GO:0097322">
    <property type="term" value="F:7SK snRNA binding"/>
    <property type="evidence" value="ECO:0007669"/>
    <property type="project" value="TreeGrafter"/>
</dbReference>
<dbReference type="EMBL" id="BMAW01054425">
    <property type="protein sequence ID" value="GFS96304.1"/>
    <property type="molecule type" value="Genomic_DNA"/>
</dbReference>
<name>A0A8X6N6M9_NEPPI</name>
<evidence type="ECO:0000256" key="1">
    <source>
        <dbReference type="ARBA" id="ARBA00004123"/>
    </source>
</evidence>
<dbReference type="OrthoDB" id="6433494at2759"/>
<dbReference type="GO" id="GO:0005737">
    <property type="term" value="C:cytoplasm"/>
    <property type="evidence" value="ECO:0007669"/>
    <property type="project" value="InterPro"/>
</dbReference>
<dbReference type="Gene3D" id="6.10.250.2910">
    <property type="match status" value="1"/>
</dbReference>
<evidence type="ECO:0000256" key="5">
    <source>
        <dbReference type="ARBA" id="ARBA00023054"/>
    </source>
</evidence>
<dbReference type="GO" id="GO:0004861">
    <property type="term" value="F:cyclin-dependent protein serine/threonine kinase inhibitor activity"/>
    <property type="evidence" value="ECO:0007669"/>
    <property type="project" value="InterPro"/>
</dbReference>
<evidence type="ECO:0000313" key="11">
    <source>
        <dbReference type="Proteomes" id="UP000887013"/>
    </source>
</evidence>
<keyword evidence="11" id="KW-1185">Reference proteome</keyword>
<dbReference type="PANTHER" id="PTHR13469">
    <property type="entry name" value="HEXAMETHYLENE BISACETAMIDE INDUCIBLE 1"/>
    <property type="match status" value="1"/>
</dbReference>
<comment type="similarity">
    <text evidence="2">Belongs to the HEXIM family.</text>
</comment>
<evidence type="ECO:0000256" key="2">
    <source>
        <dbReference type="ARBA" id="ARBA00008409"/>
    </source>
</evidence>
<feature type="compositionally biased region" description="Basic and acidic residues" evidence="9">
    <location>
        <begin position="39"/>
        <end position="55"/>
    </location>
</feature>
<dbReference type="InterPro" id="IPR024872">
    <property type="entry name" value="HEXIM"/>
</dbReference>
<evidence type="ECO:0000313" key="10">
    <source>
        <dbReference type="EMBL" id="GFS96304.1"/>
    </source>
</evidence>
<keyword evidence="4" id="KW-0805">Transcription regulation</keyword>
<feature type="coiled-coil region" evidence="8">
    <location>
        <begin position="168"/>
        <end position="227"/>
    </location>
</feature>
<organism evidence="10 11">
    <name type="scientific">Nephila pilipes</name>
    <name type="common">Giant wood spider</name>
    <name type="synonym">Nephila maculata</name>
    <dbReference type="NCBI Taxonomy" id="299642"/>
    <lineage>
        <taxon>Eukaryota</taxon>
        <taxon>Metazoa</taxon>
        <taxon>Ecdysozoa</taxon>
        <taxon>Arthropoda</taxon>
        <taxon>Chelicerata</taxon>
        <taxon>Arachnida</taxon>
        <taxon>Araneae</taxon>
        <taxon>Araneomorphae</taxon>
        <taxon>Entelegynae</taxon>
        <taxon>Araneoidea</taxon>
        <taxon>Nephilidae</taxon>
        <taxon>Nephila</taxon>
    </lineage>
</organism>
<feature type="compositionally biased region" description="Basic residues" evidence="9">
    <location>
        <begin position="56"/>
        <end position="81"/>
    </location>
</feature>
<dbReference type="Proteomes" id="UP000887013">
    <property type="component" value="Unassembled WGS sequence"/>
</dbReference>
<protein>
    <submittedName>
        <fullName evidence="10">Uncharacterized protein</fullName>
    </submittedName>
</protein>
<dbReference type="Pfam" id="PF15313">
    <property type="entry name" value="HEXIM"/>
    <property type="match status" value="1"/>
</dbReference>
<comment type="subcellular location">
    <subcellularLocation>
        <location evidence="1">Nucleus</location>
    </subcellularLocation>
</comment>
<accession>A0A8X6N6M9</accession>
<dbReference type="PANTHER" id="PTHR13469:SF8">
    <property type="entry name" value="HEXIM P-TEFB COMPLEX SUBUNIT 1"/>
    <property type="match status" value="1"/>
</dbReference>
<feature type="region of interest" description="Disordered" evidence="9">
    <location>
        <begin position="31"/>
        <end position="81"/>
    </location>
</feature>
<evidence type="ECO:0000256" key="6">
    <source>
        <dbReference type="ARBA" id="ARBA00023163"/>
    </source>
</evidence>
<proteinExistence type="inferred from homology"/>
<evidence type="ECO:0000256" key="3">
    <source>
        <dbReference type="ARBA" id="ARBA00022491"/>
    </source>
</evidence>
<keyword evidence="5 8" id="KW-0175">Coiled coil</keyword>
<dbReference type="AlphaFoldDB" id="A0A8X6N6M9"/>
<evidence type="ECO:0000256" key="8">
    <source>
        <dbReference type="SAM" id="Coils"/>
    </source>
</evidence>
<dbReference type="GO" id="GO:0000122">
    <property type="term" value="P:negative regulation of transcription by RNA polymerase II"/>
    <property type="evidence" value="ECO:0007669"/>
    <property type="project" value="InterPro"/>
</dbReference>